<dbReference type="GO" id="GO:0009252">
    <property type="term" value="P:peptidoglycan biosynthetic process"/>
    <property type="evidence" value="ECO:0007669"/>
    <property type="project" value="UniProtKB-UniRule"/>
</dbReference>
<evidence type="ECO:0000256" key="4">
    <source>
        <dbReference type="ARBA" id="ARBA00022618"/>
    </source>
</evidence>
<feature type="binding site" evidence="13">
    <location>
        <position position="334"/>
    </location>
    <ligand>
        <name>UDP-N-acetyl-alpha-D-glucosamine</name>
        <dbReference type="ChEBI" id="CHEBI:57705"/>
    </ligand>
</feature>
<evidence type="ECO:0000256" key="2">
    <source>
        <dbReference type="ARBA" id="ARBA00004752"/>
    </source>
</evidence>
<dbReference type="InterPro" id="IPR013792">
    <property type="entry name" value="RNA3'P_cycl/enolpyr_Trfase_a/b"/>
</dbReference>
<dbReference type="InterPro" id="IPR036968">
    <property type="entry name" value="Enolpyruvate_Tfrase_sf"/>
</dbReference>
<feature type="modified residue" description="2-(S-cysteinyl)pyruvic acid O-phosphothioketal" evidence="13">
    <location>
        <position position="118"/>
    </location>
</feature>
<dbReference type="GO" id="GO:0071555">
    <property type="term" value="P:cell wall organization"/>
    <property type="evidence" value="ECO:0007669"/>
    <property type="project" value="UniProtKB-KW"/>
</dbReference>
<dbReference type="GO" id="GO:0008760">
    <property type="term" value="F:UDP-N-acetylglucosamine 1-carboxyvinyltransferase activity"/>
    <property type="evidence" value="ECO:0007669"/>
    <property type="project" value="UniProtKB-UniRule"/>
</dbReference>
<dbReference type="InterPro" id="IPR005750">
    <property type="entry name" value="UDP_GlcNAc_COvinyl_MurA"/>
</dbReference>
<dbReference type="HAMAP" id="MF_00111">
    <property type="entry name" value="MurA"/>
    <property type="match status" value="1"/>
</dbReference>
<dbReference type="Gene3D" id="3.65.10.10">
    <property type="entry name" value="Enolpyruvate transferase domain"/>
    <property type="match status" value="2"/>
</dbReference>
<evidence type="ECO:0000256" key="11">
    <source>
        <dbReference type="ARBA" id="ARBA00038367"/>
    </source>
</evidence>
<feature type="active site" description="Proton donor" evidence="13">
    <location>
        <position position="118"/>
    </location>
</feature>
<dbReference type="HOGENOM" id="CLU_027387_0_0_4"/>
<protein>
    <recommendedName>
        <fullName evidence="13">UDP-N-acetylglucosamine 1-carboxyvinyltransferase</fullName>
        <ecNumber evidence="13">2.5.1.7</ecNumber>
    </recommendedName>
    <alternativeName>
        <fullName evidence="13">Enoylpyruvate transferase</fullName>
    </alternativeName>
    <alternativeName>
        <fullName evidence="13">UDP-N-acetylglucosamine enolpyruvyl transferase</fullName>
        <shortName evidence="13">EPT</shortName>
    </alternativeName>
</protein>
<dbReference type="CDD" id="cd01555">
    <property type="entry name" value="UdpNAET"/>
    <property type="match status" value="1"/>
</dbReference>
<feature type="binding site" evidence="13">
    <location>
        <begin position="22"/>
        <end position="23"/>
    </location>
    <ligand>
        <name>phosphoenolpyruvate</name>
        <dbReference type="ChEBI" id="CHEBI:58702"/>
    </ligand>
</feature>
<comment type="catalytic activity">
    <reaction evidence="12 13">
        <text>phosphoenolpyruvate + UDP-N-acetyl-alpha-D-glucosamine = UDP-N-acetyl-3-O-(1-carboxyvinyl)-alpha-D-glucosamine + phosphate</text>
        <dbReference type="Rhea" id="RHEA:18681"/>
        <dbReference type="ChEBI" id="CHEBI:43474"/>
        <dbReference type="ChEBI" id="CHEBI:57705"/>
        <dbReference type="ChEBI" id="CHEBI:58702"/>
        <dbReference type="ChEBI" id="CHEBI:68483"/>
        <dbReference type="EC" id="2.5.1.7"/>
    </reaction>
</comment>
<dbReference type="PANTHER" id="PTHR43783:SF1">
    <property type="entry name" value="UDP-N-ACETYLGLUCOSAMINE 1-CARBOXYVINYLTRANSFERASE"/>
    <property type="match status" value="1"/>
</dbReference>
<comment type="subcellular location">
    <subcellularLocation>
        <location evidence="1 13">Cytoplasm</location>
    </subcellularLocation>
</comment>
<dbReference type="GO" id="GO:0051301">
    <property type="term" value="P:cell division"/>
    <property type="evidence" value="ECO:0007669"/>
    <property type="project" value="UniProtKB-KW"/>
</dbReference>
<evidence type="ECO:0000256" key="10">
    <source>
        <dbReference type="ARBA" id="ARBA00023317"/>
    </source>
</evidence>
<keyword evidence="6 13" id="KW-0133">Cell shape</keyword>
<keyword evidence="8 13" id="KW-0131">Cell cycle</keyword>
<proteinExistence type="inferred from homology"/>
<keyword evidence="10 13" id="KW-0670">Pyruvate</keyword>
<comment type="similarity">
    <text evidence="11 13">Belongs to the EPSP synthase family. MurA subfamily.</text>
</comment>
<dbReference type="FunFam" id="3.65.10.10:FF:000001">
    <property type="entry name" value="UDP-N-acetylglucosamine 1-carboxyvinyltransferase"/>
    <property type="match status" value="1"/>
</dbReference>
<evidence type="ECO:0000256" key="5">
    <source>
        <dbReference type="ARBA" id="ARBA00022679"/>
    </source>
</evidence>
<evidence type="ECO:0000256" key="6">
    <source>
        <dbReference type="ARBA" id="ARBA00022960"/>
    </source>
</evidence>
<comment type="caution">
    <text evidence="13">Lacks conserved residue(s) required for the propagation of feature annotation.</text>
</comment>
<evidence type="ECO:0000256" key="9">
    <source>
        <dbReference type="ARBA" id="ARBA00023316"/>
    </source>
</evidence>
<dbReference type="Proteomes" id="UP000067461">
    <property type="component" value="Chromosome"/>
</dbReference>
<dbReference type="UniPathway" id="UPA00219"/>
<gene>
    <name evidence="13 15" type="primary">murA</name>
    <name evidence="15" type="ORF">SRAA_0289</name>
</gene>
<keyword evidence="9 13" id="KW-0961">Cell wall biogenesis/degradation</keyword>
<dbReference type="GO" id="GO:0005737">
    <property type="term" value="C:cytoplasm"/>
    <property type="evidence" value="ECO:0007669"/>
    <property type="project" value="UniProtKB-SubCell"/>
</dbReference>
<dbReference type="PANTHER" id="PTHR43783">
    <property type="entry name" value="UDP-N-ACETYLGLUCOSAMINE 1-CARBOXYVINYLTRANSFERASE"/>
    <property type="match status" value="1"/>
</dbReference>
<dbReference type="InterPro" id="IPR001986">
    <property type="entry name" value="Enolpyruvate_Tfrase_dom"/>
</dbReference>
<feature type="binding site" evidence="13">
    <location>
        <position position="312"/>
    </location>
    <ligand>
        <name>UDP-N-acetyl-alpha-D-glucosamine</name>
        <dbReference type="ChEBI" id="CHEBI:57705"/>
    </ligand>
</feature>
<dbReference type="NCBIfam" id="NF006873">
    <property type="entry name" value="PRK09369.1"/>
    <property type="match status" value="1"/>
</dbReference>
<feature type="domain" description="Enolpyruvate transferase" evidence="14">
    <location>
        <begin position="6"/>
        <end position="416"/>
    </location>
</feature>
<name>A0A060NKX5_9BURK</name>
<organism evidence="15 16">
    <name type="scientific">Serpentinimonas raichei</name>
    <dbReference type="NCBI Taxonomy" id="1458425"/>
    <lineage>
        <taxon>Bacteria</taxon>
        <taxon>Pseudomonadati</taxon>
        <taxon>Pseudomonadota</taxon>
        <taxon>Betaproteobacteria</taxon>
        <taxon>Burkholderiales</taxon>
        <taxon>Comamonadaceae</taxon>
        <taxon>Serpentinimonas</taxon>
    </lineage>
</organism>
<evidence type="ECO:0000256" key="7">
    <source>
        <dbReference type="ARBA" id="ARBA00022984"/>
    </source>
</evidence>
<feature type="binding site" evidence="13">
    <location>
        <begin position="123"/>
        <end position="127"/>
    </location>
    <ligand>
        <name>UDP-N-acetyl-alpha-D-glucosamine</name>
        <dbReference type="ChEBI" id="CHEBI:57705"/>
    </ligand>
</feature>
<reference evidence="15 16" key="1">
    <citation type="journal article" date="2014" name="Nat. Commun.">
        <title>Physiological and genomic features of highly alkaliphilic hydrogen-utilizing Betaproteobacteria from a continental serpentinizing site.</title>
        <authorList>
            <person name="Suzuki S."/>
            <person name="Kuenen J.G."/>
            <person name="Schipper K."/>
            <person name="van der Velde S."/>
            <person name="Ishii S."/>
            <person name="Wu A."/>
            <person name="Sorokin D.Y."/>
            <person name="Tenney A."/>
            <person name="Meng X.Y."/>
            <person name="Morrill P.L."/>
            <person name="Kamagata Y."/>
            <person name="Muyzer G."/>
            <person name="Nealson K.H."/>
        </authorList>
    </citation>
    <scope>NUCLEOTIDE SEQUENCE [LARGE SCALE GENOMIC DNA]</scope>
    <source>
        <strain evidence="15 16">A1</strain>
    </source>
</reference>
<dbReference type="SUPFAM" id="SSF55205">
    <property type="entry name" value="EPT/RTPC-like"/>
    <property type="match status" value="1"/>
</dbReference>
<dbReference type="GO" id="GO:0008360">
    <property type="term" value="P:regulation of cell shape"/>
    <property type="evidence" value="ECO:0007669"/>
    <property type="project" value="UniProtKB-KW"/>
</dbReference>
<keyword evidence="7 13" id="KW-0573">Peptidoglycan synthesis</keyword>
<keyword evidence="3 13" id="KW-0963">Cytoplasm</keyword>
<dbReference type="Pfam" id="PF00275">
    <property type="entry name" value="EPSP_synthase"/>
    <property type="match status" value="1"/>
</dbReference>
<dbReference type="EMBL" id="AP014568">
    <property type="protein sequence ID" value="BAO80143.1"/>
    <property type="molecule type" value="Genomic_DNA"/>
</dbReference>
<dbReference type="KEGG" id="cbaa:SRAA_0289"/>
<evidence type="ECO:0000313" key="16">
    <source>
        <dbReference type="Proteomes" id="UP000067461"/>
    </source>
</evidence>
<dbReference type="NCBIfam" id="TIGR01072">
    <property type="entry name" value="murA"/>
    <property type="match status" value="1"/>
</dbReference>
<evidence type="ECO:0000256" key="8">
    <source>
        <dbReference type="ARBA" id="ARBA00023306"/>
    </source>
</evidence>
<dbReference type="InterPro" id="IPR050068">
    <property type="entry name" value="MurA_subfamily"/>
</dbReference>
<keyword evidence="16" id="KW-1185">Reference proteome</keyword>
<evidence type="ECO:0000256" key="1">
    <source>
        <dbReference type="ARBA" id="ARBA00004496"/>
    </source>
</evidence>
<dbReference type="STRING" id="1458425.SRAA_0289"/>
<accession>A0A060NKX5</accession>
<dbReference type="OrthoDB" id="9803760at2"/>
<comment type="pathway">
    <text evidence="2 13">Cell wall biogenesis; peptidoglycan biosynthesis.</text>
</comment>
<evidence type="ECO:0000256" key="3">
    <source>
        <dbReference type="ARBA" id="ARBA00022490"/>
    </source>
</evidence>
<evidence type="ECO:0000313" key="15">
    <source>
        <dbReference type="EMBL" id="BAO80143.1"/>
    </source>
</evidence>
<feature type="binding site" evidence="13">
    <location>
        <position position="94"/>
    </location>
    <ligand>
        <name>UDP-N-acetyl-alpha-D-glucosamine</name>
        <dbReference type="ChEBI" id="CHEBI:57705"/>
    </ligand>
</feature>
<dbReference type="EC" id="2.5.1.7" evidence="13"/>
<evidence type="ECO:0000256" key="12">
    <source>
        <dbReference type="ARBA" id="ARBA00047527"/>
    </source>
</evidence>
<dbReference type="AlphaFoldDB" id="A0A060NKX5"/>
<evidence type="ECO:0000256" key="13">
    <source>
        <dbReference type="HAMAP-Rule" id="MF_00111"/>
    </source>
</evidence>
<sequence length="428" mass="45491">MDKLRIQGGQRLHGEVPISGAKNAALPELCATLLTDEPVTLRNVPRLRDVATMRRLLEHMGVQVQTHGERGGLTLHAGAALEPLAPYELVKTMRASVLVLGPLLARLGRARVSLPGGCAIGSRPVDQHIKGLQAMGAQIAIEHGYMVAQLAPGQSRLRGARIATDMITVTGTENFLMAATLAEGETVLENAAQEPEVTDLAELLIAMGAQIEGHGSSRIRIQGVERLHGAEHAVVADRIEAGTFLCAVAACGGAVHLRHARGEHLEALIEKLREAGVSVQASVDGLQVQSPGAALLRAQSFRTTEYPGFPTDMQAQFMALNAVAQGSSSVTETIFENRFMHVHELQRLGAKIRIDGRLALIEGLGGSGAHLSGATVMATDLRASASLVIAGLVAEGETVVDRIYHLDRGYDQMELKLRALGAQIERIA</sequence>
<dbReference type="RefSeq" id="WP_045530566.1">
    <property type="nucleotide sequence ID" value="NZ_AP014568.1"/>
</dbReference>
<comment type="function">
    <text evidence="13">Cell wall formation. Adds enolpyruvyl to UDP-N-acetylglucosamine.</text>
</comment>
<dbReference type="GO" id="GO:0019277">
    <property type="term" value="P:UDP-N-acetylgalactosamine biosynthetic process"/>
    <property type="evidence" value="ECO:0007669"/>
    <property type="project" value="InterPro"/>
</dbReference>
<keyword evidence="4 13" id="KW-0132">Cell division</keyword>
<keyword evidence="5 13" id="KW-0808">Transferase</keyword>
<evidence type="ECO:0000259" key="14">
    <source>
        <dbReference type="Pfam" id="PF00275"/>
    </source>
</evidence>